<feature type="region of interest" description="Disordered" evidence="1">
    <location>
        <begin position="111"/>
        <end position="131"/>
    </location>
</feature>
<protein>
    <submittedName>
        <fullName evidence="2">Uncharacterized protein</fullName>
    </submittedName>
</protein>
<accession>A0A0G2JC45</accession>
<dbReference type="Pfam" id="PF14441">
    <property type="entry name" value="OTT_1508_deam"/>
    <property type="match status" value="1"/>
</dbReference>
<sequence>MDIETVVALLTEVEIPTEQPRKAEFAFDNPIHNRMPTSSILDAISNVLVSKSRGEVIAVGLQQPTVGGIYTFVIASNGVIPNSTLEHARDLVADLQSLGSDFAEFRTGVGEDDNIQANNNTSVSEGELERASSPWMDETKFPIHLKTMVATFRAKICLFALPKIKQRLQKPWGGTTRGQSFVDLVENLPSNSQHRELQIIQDIYFIIRWMLRLFQIHPHQLPEEEIKQFVKGMTHIGVVVDELLQIKNWTAEIFRSSPFMPGFPLARFLKKMASTSNSTDTLLKYAYSPRLYRRYLNRTKICILPLTNTPRKIPLPDSHHWHQISRTILANNGEASLPDDLSQAESPGSTLRKRFEGKQSITGLVHCECLIALHLARGNQLGAQSIPYIGVSKLSCLACWEFLKSLRSAGYVFYTRGSHAKAYFPWKYPDLEIEQAGLPSEKKSNIFNSLLSSLSDVYTERLQIRERNRRLSDSSTEGVSGMTHEPVSIDLFKF</sequence>
<evidence type="ECO:0000313" key="2">
    <source>
        <dbReference type="EMBL" id="KKZ68591.1"/>
    </source>
</evidence>
<comment type="caution">
    <text evidence="2">The sequence shown here is derived from an EMBL/GenBank/DDBJ whole genome shotgun (WGS) entry which is preliminary data.</text>
</comment>
<dbReference type="EMBL" id="LCZI01000091">
    <property type="protein sequence ID" value="KKZ68591.1"/>
    <property type="molecule type" value="Genomic_DNA"/>
</dbReference>
<dbReference type="AlphaFoldDB" id="A0A0G2JC45"/>
<dbReference type="InterPro" id="IPR027796">
    <property type="entry name" value="OTT_1508_deam-like"/>
</dbReference>
<gene>
    <name evidence="2" type="ORF">EMCG_01041</name>
</gene>
<feature type="compositionally biased region" description="Polar residues" evidence="1">
    <location>
        <begin position="115"/>
        <end position="124"/>
    </location>
</feature>
<evidence type="ECO:0000256" key="1">
    <source>
        <dbReference type="SAM" id="MobiDB-lite"/>
    </source>
</evidence>
<proteinExistence type="predicted"/>
<dbReference type="OrthoDB" id="5308969at2759"/>
<name>A0A0G2JC45_9EURO</name>
<evidence type="ECO:0000313" key="3">
    <source>
        <dbReference type="Proteomes" id="UP000034164"/>
    </source>
</evidence>
<dbReference type="VEuPathDB" id="FungiDB:EMCG_01041"/>
<reference evidence="3" key="1">
    <citation type="journal article" date="2015" name="PLoS Genet.">
        <title>The dynamic genome and transcriptome of the human fungal pathogen Blastomyces and close relative Emmonsia.</title>
        <authorList>
            <person name="Munoz J.F."/>
            <person name="Gauthier G.M."/>
            <person name="Desjardins C.A."/>
            <person name="Gallo J.E."/>
            <person name="Holder J."/>
            <person name="Sullivan T.D."/>
            <person name="Marty A.J."/>
            <person name="Carmen J.C."/>
            <person name="Chen Z."/>
            <person name="Ding L."/>
            <person name="Gujja S."/>
            <person name="Magrini V."/>
            <person name="Misas E."/>
            <person name="Mitreva M."/>
            <person name="Priest M."/>
            <person name="Saif S."/>
            <person name="Whiston E.A."/>
            <person name="Young S."/>
            <person name="Zeng Q."/>
            <person name="Goldman W.E."/>
            <person name="Mardis E.R."/>
            <person name="Taylor J.W."/>
            <person name="McEwen J.G."/>
            <person name="Clay O.K."/>
            <person name="Klein B.S."/>
            <person name="Cuomo C.A."/>
        </authorList>
    </citation>
    <scope>NUCLEOTIDE SEQUENCE [LARGE SCALE GENOMIC DNA]</scope>
    <source>
        <strain evidence="3">UAMH 3008</strain>
    </source>
</reference>
<dbReference type="Proteomes" id="UP000034164">
    <property type="component" value="Unassembled WGS sequence"/>
</dbReference>
<organism evidence="2 3">
    <name type="scientific">[Emmonsia] crescens</name>
    <dbReference type="NCBI Taxonomy" id="73230"/>
    <lineage>
        <taxon>Eukaryota</taxon>
        <taxon>Fungi</taxon>
        <taxon>Dikarya</taxon>
        <taxon>Ascomycota</taxon>
        <taxon>Pezizomycotina</taxon>
        <taxon>Eurotiomycetes</taxon>
        <taxon>Eurotiomycetidae</taxon>
        <taxon>Onygenales</taxon>
        <taxon>Ajellomycetaceae</taxon>
        <taxon>Emergomyces</taxon>
    </lineage>
</organism>